<dbReference type="Proteomes" id="UP000019365">
    <property type="component" value="Unassembled WGS sequence"/>
</dbReference>
<dbReference type="PATRIC" id="fig|1341157.4.peg.1858"/>
<dbReference type="eggNOG" id="ENOG5033AUH">
    <property type="taxonomic scope" value="Bacteria"/>
</dbReference>
<feature type="region of interest" description="Disordered" evidence="1">
    <location>
        <begin position="29"/>
        <end position="50"/>
    </location>
</feature>
<proteinExistence type="predicted"/>
<keyword evidence="3" id="KW-1185">Reference proteome</keyword>
<protein>
    <submittedName>
        <fullName evidence="2">Uncharacterized protein</fullName>
    </submittedName>
</protein>
<dbReference type="AlphaFoldDB" id="W7UPS6"/>
<reference evidence="2 3" key="1">
    <citation type="journal article" date="2014" name="PLoS ONE">
        <title>Rumen cellulosomics: divergent fiber-degrading strategies revealed by comparative genome-wide analysis of six ruminococcal strains.</title>
        <authorList>
            <person name="Dassa B."/>
            <person name="Borovok I."/>
            <person name="Ruimy-Israeli V."/>
            <person name="Lamed R."/>
            <person name="Flint H.J."/>
            <person name="Duncan S.H."/>
            <person name="Henrissat B."/>
            <person name="Coutinho P."/>
            <person name="Morrison M."/>
            <person name="Mosoni P."/>
            <person name="Yeoman C.J."/>
            <person name="White B.A."/>
            <person name="Bayer E.A."/>
        </authorList>
    </citation>
    <scope>NUCLEOTIDE SEQUENCE [LARGE SCALE GENOMIC DNA]</scope>
    <source>
        <strain evidence="2 3">007c</strain>
    </source>
</reference>
<organism evidence="2 3">
    <name type="scientific">Ruminococcus flavefaciens 007c</name>
    <dbReference type="NCBI Taxonomy" id="1341157"/>
    <lineage>
        <taxon>Bacteria</taxon>
        <taxon>Bacillati</taxon>
        <taxon>Bacillota</taxon>
        <taxon>Clostridia</taxon>
        <taxon>Eubacteriales</taxon>
        <taxon>Oscillospiraceae</taxon>
        <taxon>Ruminococcus</taxon>
    </lineage>
</organism>
<feature type="compositionally biased region" description="Low complexity" evidence="1">
    <location>
        <begin position="29"/>
        <end position="48"/>
    </location>
</feature>
<dbReference type="EMBL" id="ATAX01000025">
    <property type="protein sequence ID" value="EWM53454.1"/>
    <property type="molecule type" value="Genomic_DNA"/>
</dbReference>
<gene>
    <name evidence="2" type="ORF">RF007C_07165</name>
</gene>
<evidence type="ECO:0000256" key="1">
    <source>
        <dbReference type="SAM" id="MobiDB-lite"/>
    </source>
</evidence>
<evidence type="ECO:0000313" key="2">
    <source>
        <dbReference type="EMBL" id="EWM53454.1"/>
    </source>
</evidence>
<evidence type="ECO:0000313" key="3">
    <source>
        <dbReference type="Proteomes" id="UP000019365"/>
    </source>
</evidence>
<dbReference type="RefSeq" id="WP_037299303.1">
    <property type="nucleotide sequence ID" value="NZ_ATAX01000025.1"/>
</dbReference>
<sequence>MDDIMSRINELLSDEESIKRLSELADMLSSAESSDSSNSGDESGDSVSPDISSVLKLTSLIGSAANEDRNTELLLALKPHLGAEKQKRVDKAVKLIKLMAVWNIAKDSGLLQELI</sequence>
<comment type="caution">
    <text evidence="2">The sequence shown here is derived from an EMBL/GenBank/DDBJ whole genome shotgun (WGS) entry which is preliminary data.</text>
</comment>
<accession>W7UPS6</accession>
<name>W7UPS6_RUMFL</name>
<dbReference type="OrthoDB" id="1863887at2"/>